<keyword evidence="1" id="KW-0732">Signal</keyword>
<sequence>MLFTKRILIKKIPLFFFLILLSCGKDDAVGAYDVTWEVNGQGIAKRIQGGGYGNEYQVRLPWSSSFNTDDPGNLGLFVSLNDSTLVNDGLERITLKVNGEVIVEKTKWIPFDSIEPGMGLPDDTGLWFYLENTEGKNYSALPPDSYVWD</sequence>
<protein>
    <submittedName>
        <fullName evidence="2">Uncharacterized protein</fullName>
    </submittedName>
</protein>
<organism evidence="2 3">
    <name type="scientific">Muriicola marianensis</name>
    <dbReference type="NCBI Taxonomy" id="1324801"/>
    <lineage>
        <taxon>Bacteria</taxon>
        <taxon>Pseudomonadati</taxon>
        <taxon>Bacteroidota</taxon>
        <taxon>Flavobacteriia</taxon>
        <taxon>Flavobacteriales</taxon>
        <taxon>Flavobacteriaceae</taxon>
        <taxon>Muriicola</taxon>
    </lineage>
</organism>
<keyword evidence="3" id="KW-1185">Reference proteome</keyword>
<name>A0ABQ1QX43_9FLAO</name>
<dbReference type="PROSITE" id="PS51257">
    <property type="entry name" value="PROKAR_LIPOPROTEIN"/>
    <property type="match status" value="1"/>
</dbReference>
<reference evidence="3" key="1">
    <citation type="journal article" date="2019" name="Int. J. Syst. Evol. Microbiol.">
        <title>The Global Catalogue of Microorganisms (GCM) 10K type strain sequencing project: providing services to taxonomists for standard genome sequencing and annotation.</title>
        <authorList>
            <consortium name="The Broad Institute Genomics Platform"/>
            <consortium name="The Broad Institute Genome Sequencing Center for Infectious Disease"/>
            <person name="Wu L."/>
            <person name="Ma J."/>
        </authorList>
    </citation>
    <scope>NUCLEOTIDE SEQUENCE [LARGE SCALE GENOMIC DNA]</scope>
    <source>
        <strain evidence="3">CGMCC 1.12606</strain>
    </source>
</reference>
<proteinExistence type="predicted"/>
<evidence type="ECO:0000313" key="2">
    <source>
        <dbReference type="EMBL" id="GGD50507.1"/>
    </source>
</evidence>
<evidence type="ECO:0000256" key="1">
    <source>
        <dbReference type="SAM" id="SignalP"/>
    </source>
</evidence>
<feature type="chain" id="PRO_5045157912" evidence="1">
    <location>
        <begin position="29"/>
        <end position="149"/>
    </location>
</feature>
<dbReference type="EMBL" id="BMFH01000001">
    <property type="protein sequence ID" value="GGD50507.1"/>
    <property type="molecule type" value="Genomic_DNA"/>
</dbReference>
<dbReference type="Proteomes" id="UP000625780">
    <property type="component" value="Unassembled WGS sequence"/>
</dbReference>
<gene>
    <name evidence="2" type="ORF">GCM10011361_16480</name>
</gene>
<evidence type="ECO:0000313" key="3">
    <source>
        <dbReference type="Proteomes" id="UP000625780"/>
    </source>
</evidence>
<feature type="signal peptide" evidence="1">
    <location>
        <begin position="1"/>
        <end position="28"/>
    </location>
</feature>
<accession>A0ABQ1QX43</accession>
<comment type="caution">
    <text evidence="2">The sequence shown here is derived from an EMBL/GenBank/DDBJ whole genome shotgun (WGS) entry which is preliminary data.</text>
</comment>